<protein>
    <recommendedName>
        <fullName evidence="4">DUF868 domain-containing protein</fullName>
    </recommendedName>
</protein>
<gene>
    <name evidence="2" type="ORF">CITCOLO1_LOCUS4506</name>
</gene>
<dbReference type="PANTHER" id="PTHR31972">
    <property type="entry name" value="EXPRESSED PROTEIN"/>
    <property type="match status" value="1"/>
</dbReference>
<evidence type="ECO:0000256" key="1">
    <source>
        <dbReference type="SAM" id="MobiDB-lite"/>
    </source>
</evidence>
<organism evidence="2 3">
    <name type="scientific">Citrullus colocynthis</name>
    <name type="common">colocynth</name>
    <dbReference type="NCBI Taxonomy" id="252529"/>
    <lineage>
        <taxon>Eukaryota</taxon>
        <taxon>Viridiplantae</taxon>
        <taxon>Streptophyta</taxon>
        <taxon>Embryophyta</taxon>
        <taxon>Tracheophyta</taxon>
        <taxon>Spermatophyta</taxon>
        <taxon>Magnoliopsida</taxon>
        <taxon>eudicotyledons</taxon>
        <taxon>Gunneridae</taxon>
        <taxon>Pentapetalae</taxon>
        <taxon>rosids</taxon>
        <taxon>fabids</taxon>
        <taxon>Cucurbitales</taxon>
        <taxon>Cucurbitaceae</taxon>
        <taxon>Benincaseae</taxon>
        <taxon>Citrullus</taxon>
    </lineage>
</organism>
<sequence>MTTKAMQIAKIKPQFFFNSLSPSHSSPKMSPRSSPYAACFRPSDEHPSPPSPPPPPMSSQSNLTTALYQTPTAAFSLTWSRTLFSRSLHLHSDRHHSFLLHLNAFAFWKKSGSKHLPGSPSLRLFWDFSRARFGSGPEPRSGFYLAVLVDDQMTLLVGDLMKEAYARTKALKPQNPQSLVLKREQVVAHKIYSTKAKIGGRIRDIQIDCGYNDDTRLCFAVDDVKVLEIKHLKWKFRGNEKVDVEGVPVQISWDVYNWVFGDEKDHGHAIFMFRFDEDDEEFRTETPSFQRNGMELWSINNHSRRMRMSSSSSSLSISSVGSSAGSSSVLDWATVEESELGGGPSTFSLLVYAWKK</sequence>
<feature type="compositionally biased region" description="Low complexity" evidence="1">
    <location>
        <begin position="21"/>
        <end position="35"/>
    </location>
</feature>
<proteinExistence type="predicted"/>
<dbReference type="PANTHER" id="PTHR31972:SF3">
    <property type="entry name" value="OS09G0416600 PROTEIN"/>
    <property type="match status" value="1"/>
</dbReference>
<reference evidence="2 3" key="1">
    <citation type="submission" date="2024-03" db="EMBL/GenBank/DDBJ databases">
        <authorList>
            <person name="Gkanogiannis A."/>
            <person name="Becerra Lopez-Lavalle L."/>
        </authorList>
    </citation>
    <scope>NUCLEOTIDE SEQUENCE [LARGE SCALE GENOMIC DNA]</scope>
</reference>
<evidence type="ECO:0000313" key="3">
    <source>
        <dbReference type="Proteomes" id="UP001642487"/>
    </source>
</evidence>
<accession>A0ABP0XXB4</accession>
<keyword evidence="3" id="KW-1185">Reference proteome</keyword>
<name>A0ABP0XXB4_9ROSI</name>
<dbReference type="Proteomes" id="UP001642487">
    <property type="component" value="Chromosome 11"/>
</dbReference>
<evidence type="ECO:0000313" key="2">
    <source>
        <dbReference type="EMBL" id="CAK9312799.1"/>
    </source>
</evidence>
<evidence type="ECO:0008006" key="4">
    <source>
        <dbReference type="Google" id="ProtNLM"/>
    </source>
</evidence>
<feature type="compositionally biased region" description="Pro residues" evidence="1">
    <location>
        <begin position="48"/>
        <end position="57"/>
    </location>
</feature>
<dbReference type="Pfam" id="PF05910">
    <property type="entry name" value="DUF868"/>
    <property type="match status" value="1"/>
</dbReference>
<dbReference type="InterPro" id="IPR008586">
    <property type="entry name" value="DUF868_pln"/>
</dbReference>
<dbReference type="EMBL" id="OZ021745">
    <property type="protein sequence ID" value="CAK9312799.1"/>
    <property type="molecule type" value="Genomic_DNA"/>
</dbReference>
<feature type="region of interest" description="Disordered" evidence="1">
    <location>
        <begin position="21"/>
        <end position="62"/>
    </location>
</feature>